<evidence type="ECO:0000256" key="3">
    <source>
        <dbReference type="ARBA" id="ARBA00022737"/>
    </source>
</evidence>
<dbReference type="InterPro" id="IPR015943">
    <property type="entry name" value="WD40/YVTN_repeat-like_dom_sf"/>
</dbReference>
<dbReference type="AlphaFoldDB" id="A0A9P8PUH0"/>
<comment type="caution">
    <text evidence="6">The sequence shown here is derived from an EMBL/GenBank/DDBJ whole genome shotgun (WGS) entry which is preliminary data.</text>
</comment>
<keyword evidence="7" id="KW-1185">Reference proteome</keyword>
<sequence>MDVGLGDAYARQLEMSNLLSVRIQSVQSESKQLMHHLAKVKQQVKDATLQTMSGNCTTIDRVQFRPYRTLRGHFNKVLALSWHPDNRHLATAAQDGFLLYWDSVTGLKKGLIRLDDPYVICTDVSPNGHLVATGGLENACIVYKLHSSQNAEIQQRNSIVSIFKGHKEYISDLSFVGNSQVLTSSGDKSILLWDMEKGTKSVTFNGHLGDVLGLSMCPTDSNLFVSCSSDRLSNLWDIRCPLNRRQFQISLTHDSSAVKFFPDGFSFACGTDDGELKLFDIRSDCELASYPVKMVHQHVRPHKTEELSISDSASSLRLSRKSSMVAALDNPGVLSIDFSRSGRLLFASYAEFSSVVVWDTVMGTVVGTMDGHRDAVSAIKVSPDGLGIATASRDHTSRIWSV</sequence>
<reference evidence="6" key="1">
    <citation type="journal article" date="2021" name="Open Biol.">
        <title>Shared evolutionary footprints suggest mitochondrial oxidative damage underlies multiple complex I losses in fungi.</title>
        <authorList>
            <person name="Schikora-Tamarit M.A."/>
            <person name="Marcet-Houben M."/>
            <person name="Nosek J."/>
            <person name="Gabaldon T."/>
        </authorList>
    </citation>
    <scope>NUCLEOTIDE SEQUENCE</scope>
    <source>
        <strain evidence="6">NCAIM Y.01608</strain>
    </source>
</reference>
<dbReference type="InterPro" id="IPR016346">
    <property type="entry name" value="G-protein_beta_1-5"/>
</dbReference>
<name>A0A9P8PUH0_9ASCO</name>
<feature type="repeat" description="WD" evidence="5">
    <location>
        <begin position="70"/>
        <end position="102"/>
    </location>
</feature>
<dbReference type="EMBL" id="JAEUBD010000108">
    <property type="protein sequence ID" value="KAH3677504.1"/>
    <property type="molecule type" value="Genomic_DNA"/>
</dbReference>
<dbReference type="InterPro" id="IPR020472">
    <property type="entry name" value="WD40_PAC1"/>
</dbReference>
<evidence type="ECO:0000256" key="5">
    <source>
        <dbReference type="PROSITE-ProRule" id="PRU00221"/>
    </source>
</evidence>
<dbReference type="InterPro" id="IPR036322">
    <property type="entry name" value="WD40_repeat_dom_sf"/>
</dbReference>
<dbReference type="PRINTS" id="PR00319">
    <property type="entry name" value="GPROTEINB"/>
</dbReference>
<dbReference type="PANTHER" id="PTHR19850">
    <property type="entry name" value="GUANINE NUCLEOTIDE-BINDING PROTEIN BETA G PROTEIN BETA"/>
    <property type="match status" value="1"/>
</dbReference>
<reference evidence="6" key="2">
    <citation type="submission" date="2021-01" db="EMBL/GenBank/DDBJ databases">
        <authorList>
            <person name="Schikora-Tamarit M.A."/>
        </authorList>
    </citation>
    <scope>NUCLEOTIDE SEQUENCE</scope>
    <source>
        <strain evidence="6">NCAIM Y.01608</strain>
    </source>
</reference>
<dbReference type="InterPro" id="IPR001632">
    <property type="entry name" value="WD40_G-protein_beta-like"/>
</dbReference>
<dbReference type="PRINTS" id="PR00320">
    <property type="entry name" value="GPROTEINBRPT"/>
</dbReference>
<dbReference type="PIRSF" id="PIRSF002394">
    <property type="entry name" value="GN-bd_beta"/>
    <property type="match status" value="1"/>
</dbReference>
<dbReference type="PROSITE" id="PS00678">
    <property type="entry name" value="WD_REPEATS_1"/>
    <property type="match status" value="1"/>
</dbReference>
<organism evidence="6 7">
    <name type="scientific">Ogataea polymorpha</name>
    <dbReference type="NCBI Taxonomy" id="460523"/>
    <lineage>
        <taxon>Eukaryota</taxon>
        <taxon>Fungi</taxon>
        <taxon>Dikarya</taxon>
        <taxon>Ascomycota</taxon>
        <taxon>Saccharomycotina</taxon>
        <taxon>Pichiomycetes</taxon>
        <taxon>Pichiales</taxon>
        <taxon>Pichiaceae</taxon>
        <taxon>Ogataea</taxon>
    </lineage>
</organism>
<evidence type="ECO:0000256" key="4">
    <source>
        <dbReference type="ARBA" id="ARBA00023224"/>
    </source>
</evidence>
<feature type="repeat" description="WD" evidence="5">
    <location>
        <begin position="369"/>
        <end position="402"/>
    </location>
</feature>
<dbReference type="Pfam" id="PF00400">
    <property type="entry name" value="WD40"/>
    <property type="match status" value="1"/>
</dbReference>
<dbReference type="PROSITE" id="PS50082">
    <property type="entry name" value="WD_REPEATS_2"/>
    <property type="match status" value="4"/>
</dbReference>
<dbReference type="Proteomes" id="UP000788993">
    <property type="component" value="Unassembled WGS sequence"/>
</dbReference>
<dbReference type="InterPro" id="IPR019775">
    <property type="entry name" value="WD40_repeat_CS"/>
</dbReference>
<dbReference type="SMART" id="SM00320">
    <property type="entry name" value="WD40"/>
    <property type="match status" value="7"/>
</dbReference>
<proteinExistence type="inferred from homology"/>
<evidence type="ECO:0000313" key="7">
    <source>
        <dbReference type="Proteomes" id="UP000788993"/>
    </source>
</evidence>
<dbReference type="CDD" id="cd00200">
    <property type="entry name" value="WD40"/>
    <property type="match status" value="1"/>
</dbReference>
<dbReference type="Gene3D" id="2.130.10.10">
    <property type="entry name" value="YVTN repeat-like/Quinoprotein amine dehydrogenase"/>
    <property type="match status" value="1"/>
</dbReference>
<keyword evidence="2 5" id="KW-0853">WD repeat</keyword>
<comment type="similarity">
    <text evidence="1">Belongs to the WD repeat G protein beta family.</text>
</comment>
<dbReference type="GO" id="GO:0007165">
    <property type="term" value="P:signal transduction"/>
    <property type="evidence" value="ECO:0007669"/>
    <property type="project" value="UniProtKB-KW"/>
</dbReference>
<keyword evidence="3" id="KW-0677">Repeat</keyword>
<dbReference type="SUPFAM" id="SSF50978">
    <property type="entry name" value="WD40 repeat-like"/>
    <property type="match status" value="1"/>
</dbReference>
<gene>
    <name evidence="6" type="ORF">OGATHE_000978</name>
</gene>
<dbReference type="Pfam" id="PF25391">
    <property type="entry name" value="WD40_Gbeta"/>
    <property type="match status" value="1"/>
</dbReference>
<evidence type="ECO:0000256" key="1">
    <source>
        <dbReference type="ARBA" id="ARBA00009768"/>
    </source>
</evidence>
<feature type="repeat" description="WD" evidence="5">
    <location>
        <begin position="163"/>
        <end position="203"/>
    </location>
</feature>
<feature type="repeat" description="WD" evidence="5">
    <location>
        <begin position="204"/>
        <end position="239"/>
    </location>
</feature>
<protein>
    <submittedName>
        <fullName evidence="6">Uncharacterized protein</fullName>
    </submittedName>
</protein>
<dbReference type="InterPro" id="IPR001680">
    <property type="entry name" value="WD40_rpt"/>
</dbReference>
<keyword evidence="4" id="KW-0807">Transducer</keyword>
<accession>A0A9P8PUH0</accession>
<evidence type="ECO:0000256" key="2">
    <source>
        <dbReference type="ARBA" id="ARBA00022574"/>
    </source>
</evidence>
<dbReference type="PROSITE" id="PS50294">
    <property type="entry name" value="WD_REPEATS_REGION"/>
    <property type="match status" value="3"/>
</dbReference>
<evidence type="ECO:0000313" key="6">
    <source>
        <dbReference type="EMBL" id="KAH3677504.1"/>
    </source>
</evidence>